<comment type="caution">
    <text evidence="9">The sequence shown here is derived from an EMBL/GenBank/DDBJ whole genome shotgun (WGS) entry which is preliminary data.</text>
</comment>
<dbReference type="SUPFAM" id="SSF54211">
    <property type="entry name" value="Ribosomal protein S5 domain 2-like"/>
    <property type="match status" value="1"/>
</dbReference>
<evidence type="ECO:0000256" key="7">
    <source>
        <dbReference type="HAMAP-Rule" id="MF_00227"/>
    </source>
</evidence>
<comment type="subunit">
    <text evidence="7">Consists of a catalytic RNA component (M1 or rnpB) and a protein subunit.</text>
</comment>
<dbReference type="InterPro" id="IPR020539">
    <property type="entry name" value="RNase_P_CS"/>
</dbReference>
<dbReference type="AlphaFoldDB" id="A0A941HZ51"/>
<dbReference type="InterPro" id="IPR014721">
    <property type="entry name" value="Ribsml_uS5_D2-typ_fold_subgr"/>
</dbReference>
<dbReference type="InterPro" id="IPR020568">
    <property type="entry name" value="Ribosomal_Su5_D2-typ_SF"/>
</dbReference>
<evidence type="ECO:0000256" key="2">
    <source>
        <dbReference type="ARBA" id="ARBA00022694"/>
    </source>
</evidence>
<evidence type="ECO:0000256" key="8">
    <source>
        <dbReference type="NCBIfam" id="TIGR00188"/>
    </source>
</evidence>
<dbReference type="EMBL" id="JAGSNF010000004">
    <property type="protein sequence ID" value="MBR7742582.1"/>
    <property type="molecule type" value="Genomic_DNA"/>
</dbReference>
<dbReference type="EC" id="3.1.26.5" evidence="7 8"/>
<evidence type="ECO:0000256" key="1">
    <source>
        <dbReference type="ARBA" id="ARBA00002663"/>
    </source>
</evidence>
<comment type="similarity">
    <text evidence="7">Belongs to the RnpA family.</text>
</comment>
<evidence type="ECO:0000256" key="5">
    <source>
        <dbReference type="ARBA" id="ARBA00022801"/>
    </source>
</evidence>
<sequence>MLPAPHRLRDRADFATTVRGRNGARAGSRLLVVHAARTDARAGCPPRVGFVVSRAVGGAVVRNRVKRRLRALAAARVRALPSGVDLVVRANPAAADAVSSQLEAVLDPLWHKVIGRLEPGT</sequence>
<evidence type="ECO:0000256" key="6">
    <source>
        <dbReference type="ARBA" id="ARBA00022884"/>
    </source>
</evidence>
<dbReference type="GO" id="GO:0001682">
    <property type="term" value="P:tRNA 5'-leader removal"/>
    <property type="evidence" value="ECO:0007669"/>
    <property type="project" value="UniProtKB-UniRule"/>
</dbReference>
<keyword evidence="4 7" id="KW-0255">Endonuclease</keyword>
<dbReference type="GO" id="GO:0042781">
    <property type="term" value="F:3'-tRNA processing endoribonuclease activity"/>
    <property type="evidence" value="ECO:0007669"/>
    <property type="project" value="TreeGrafter"/>
</dbReference>
<dbReference type="Pfam" id="PF00825">
    <property type="entry name" value="Ribonuclease_P"/>
    <property type="match status" value="1"/>
</dbReference>
<comment type="function">
    <text evidence="1 7">RNaseP catalyzes the removal of the 5'-leader sequence from pre-tRNA to produce the mature 5'-terminus. It can also cleave other RNA substrates such as 4.5S RNA. The protein component plays an auxiliary but essential role in vivo by binding to the 5'-leader sequence and broadening the substrate specificity of the ribozyme.</text>
</comment>
<dbReference type="NCBIfam" id="TIGR00188">
    <property type="entry name" value="rnpA"/>
    <property type="match status" value="1"/>
</dbReference>
<organism evidence="9 10">
    <name type="scientific">Phycicoccus avicenniae</name>
    <dbReference type="NCBI Taxonomy" id="2828860"/>
    <lineage>
        <taxon>Bacteria</taxon>
        <taxon>Bacillati</taxon>
        <taxon>Actinomycetota</taxon>
        <taxon>Actinomycetes</taxon>
        <taxon>Micrococcales</taxon>
        <taxon>Intrasporangiaceae</taxon>
        <taxon>Phycicoccus</taxon>
    </lineage>
</organism>
<name>A0A941HZ51_9MICO</name>
<dbReference type="Gene3D" id="3.30.230.10">
    <property type="match status" value="1"/>
</dbReference>
<reference evidence="9" key="1">
    <citation type="submission" date="2021-04" db="EMBL/GenBank/DDBJ databases">
        <title>Phycicoccus avicenniae sp. nov., a novel endophytic actinomycetes isolated from branch of Avicennia mariana.</title>
        <authorList>
            <person name="Tuo L."/>
        </authorList>
    </citation>
    <scope>NUCLEOTIDE SEQUENCE</scope>
    <source>
        <strain evidence="9">BSK3Z-2</strain>
    </source>
</reference>
<keyword evidence="10" id="KW-1185">Reference proteome</keyword>
<proteinExistence type="inferred from homology"/>
<keyword evidence="3 7" id="KW-0540">Nuclease</keyword>
<dbReference type="GO" id="GO:0000049">
    <property type="term" value="F:tRNA binding"/>
    <property type="evidence" value="ECO:0007669"/>
    <property type="project" value="UniProtKB-UniRule"/>
</dbReference>
<evidence type="ECO:0000313" key="10">
    <source>
        <dbReference type="Proteomes" id="UP000677016"/>
    </source>
</evidence>
<comment type="catalytic activity">
    <reaction evidence="7">
        <text>Endonucleolytic cleavage of RNA, removing 5'-extranucleotides from tRNA precursor.</text>
        <dbReference type="EC" id="3.1.26.5"/>
    </reaction>
</comment>
<keyword evidence="5 7" id="KW-0378">Hydrolase</keyword>
<dbReference type="PANTHER" id="PTHR33992">
    <property type="entry name" value="RIBONUCLEASE P PROTEIN COMPONENT"/>
    <property type="match status" value="1"/>
</dbReference>
<accession>A0A941HZ51</accession>
<dbReference type="PROSITE" id="PS00648">
    <property type="entry name" value="RIBONUCLEASE_P"/>
    <property type="match status" value="1"/>
</dbReference>
<protein>
    <recommendedName>
        <fullName evidence="7 8">Ribonuclease P protein component</fullName>
        <shortName evidence="7">RNase P protein</shortName>
        <shortName evidence="7">RNaseP protein</shortName>
        <ecNumber evidence="7 8">3.1.26.5</ecNumber>
    </recommendedName>
    <alternativeName>
        <fullName evidence="7">Protein C5</fullName>
    </alternativeName>
</protein>
<dbReference type="GO" id="GO:0004526">
    <property type="term" value="F:ribonuclease P activity"/>
    <property type="evidence" value="ECO:0007669"/>
    <property type="project" value="UniProtKB-UniRule"/>
</dbReference>
<evidence type="ECO:0000256" key="3">
    <source>
        <dbReference type="ARBA" id="ARBA00022722"/>
    </source>
</evidence>
<gene>
    <name evidence="7 9" type="primary">rnpA</name>
    <name evidence="9" type="ORF">KC207_04690</name>
</gene>
<dbReference type="HAMAP" id="MF_00227">
    <property type="entry name" value="RNase_P"/>
    <property type="match status" value="1"/>
</dbReference>
<dbReference type="InterPro" id="IPR000100">
    <property type="entry name" value="RNase_P"/>
</dbReference>
<keyword evidence="2 7" id="KW-0819">tRNA processing</keyword>
<dbReference type="Proteomes" id="UP000677016">
    <property type="component" value="Unassembled WGS sequence"/>
</dbReference>
<dbReference type="PANTHER" id="PTHR33992:SF1">
    <property type="entry name" value="RIBONUCLEASE P PROTEIN COMPONENT"/>
    <property type="match status" value="1"/>
</dbReference>
<dbReference type="GO" id="GO:0030677">
    <property type="term" value="C:ribonuclease P complex"/>
    <property type="evidence" value="ECO:0007669"/>
    <property type="project" value="TreeGrafter"/>
</dbReference>
<keyword evidence="6 7" id="KW-0694">RNA-binding</keyword>
<evidence type="ECO:0000313" key="9">
    <source>
        <dbReference type="EMBL" id="MBR7742582.1"/>
    </source>
</evidence>
<evidence type="ECO:0000256" key="4">
    <source>
        <dbReference type="ARBA" id="ARBA00022759"/>
    </source>
</evidence>